<proteinExistence type="predicted"/>
<dbReference type="AlphaFoldDB" id="A0A5B6WVT3"/>
<dbReference type="Pfam" id="PF08284">
    <property type="entry name" value="RVP_2"/>
    <property type="match status" value="1"/>
</dbReference>
<sequence>MHFIPPTTTVMSQNNSPTTPIGSVRNKSLSSTEIEERRKKGICFWCGLKFTPVHKCVKSQLYQLFLDSTSDDESPQDDEVAKTPVLLLHALQGSHGLQTMRIAAHIGNIPVIMLVDTSSTHNFISSKLVRQLSWTVKQVGRLKVTIEDGRCLISRGTCQSVPYSLQWLHFSTNFLVLPIKGHHLVLRIQWLKTLGTITWEFNFLTMKFFHYNKLRQLQVGQLLGPYAMIMITPLQTVLLANVDPQLELQ</sequence>
<dbReference type="Proteomes" id="UP000325315">
    <property type="component" value="Unassembled WGS sequence"/>
</dbReference>
<evidence type="ECO:0000313" key="3">
    <source>
        <dbReference type="Proteomes" id="UP000325315"/>
    </source>
</evidence>
<evidence type="ECO:0000256" key="1">
    <source>
        <dbReference type="SAM" id="MobiDB-lite"/>
    </source>
</evidence>
<dbReference type="OrthoDB" id="1305335at2759"/>
<accession>A0A5B6WVT3</accession>
<dbReference type="Gene3D" id="2.40.70.10">
    <property type="entry name" value="Acid Proteases"/>
    <property type="match status" value="1"/>
</dbReference>
<gene>
    <name evidence="2" type="ORF">EPI10_006968</name>
</gene>
<dbReference type="InterPro" id="IPR021109">
    <property type="entry name" value="Peptidase_aspartic_dom_sf"/>
</dbReference>
<name>A0A5B6WVT3_9ROSI</name>
<evidence type="ECO:0000313" key="2">
    <source>
        <dbReference type="EMBL" id="KAA3484915.1"/>
    </source>
</evidence>
<dbReference type="EMBL" id="SMMG02000002">
    <property type="protein sequence ID" value="KAA3484915.1"/>
    <property type="molecule type" value="Genomic_DNA"/>
</dbReference>
<dbReference type="CDD" id="cd00303">
    <property type="entry name" value="retropepsin_like"/>
    <property type="match status" value="1"/>
</dbReference>
<dbReference type="SUPFAM" id="SSF50630">
    <property type="entry name" value="Acid proteases"/>
    <property type="match status" value="1"/>
</dbReference>
<reference evidence="3" key="1">
    <citation type="journal article" date="2019" name="Plant Biotechnol. J.">
        <title>Genome sequencing of the Australian wild diploid species Gossypium australe highlights disease resistance and delayed gland morphogenesis.</title>
        <authorList>
            <person name="Cai Y."/>
            <person name="Cai X."/>
            <person name="Wang Q."/>
            <person name="Wang P."/>
            <person name="Zhang Y."/>
            <person name="Cai C."/>
            <person name="Xu Y."/>
            <person name="Wang K."/>
            <person name="Zhou Z."/>
            <person name="Wang C."/>
            <person name="Geng S."/>
            <person name="Li B."/>
            <person name="Dong Q."/>
            <person name="Hou Y."/>
            <person name="Wang H."/>
            <person name="Ai P."/>
            <person name="Liu Z."/>
            <person name="Yi F."/>
            <person name="Sun M."/>
            <person name="An G."/>
            <person name="Cheng J."/>
            <person name="Zhang Y."/>
            <person name="Shi Q."/>
            <person name="Xie Y."/>
            <person name="Shi X."/>
            <person name="Chang Y."/>
            <person name="Huang F."/>
            <person name="Chen Y."/>
            <person name="Hong S."/>
            <person name="Mi L."/>
            <person name="Sun Q."/>
            <person name="Zhang L."/>
            <person name="Zhou B."/>
            <person name="Peng R."/>
            <person name="Zhang X."/>
            <person name="Liu F."/>
        </authorList>
    </citation>
    <scope>NUCLEOTIDE SEQUENCE [LARGE SCALE GENOMIC DNA]</scope>
    <source>
        <strain evidence="3">cv. PA1801</strain>
    </source>
</reference>
<feature type="region of interest" description="Disordered" evidence="1">
    <location>
        <begin position="1"/>
        <end position="21"/>
    </location>
</feature>
<protein>
    <submittedName>
        <fullName evidence="2">Integrase, catalytic core</fullName>
    </submittedName>
</protein>
<keyword evidence="3" id="KW-1185">Reference proteome</keyword>
<organism evidence="2 3">
    <name type="scientific">Gossypium australe</name>
    <dbReference type="NCBI Taxonomy" id="47621"/>
    <lineage>
        <taxon>Eukaryota</taxon>
        <taxon>Viridiplantae</taxon>
        <taxon>Streptophyta</taxon>
        <taxon>Embryophyta</taxon>
        <taxon>Tracheophyta</taxon>
        <taxon>Spermatophyta</taxon>
        <taxon>Magnoliopsida</taxon>
        <taxon>eudicotyledons</taxon>
        <taxon>Gunneridae</taxon>
        <taxon>Pentapetalae</taxon>
        <taxon>rosids</taxon>
        <taxon>malvids</taxon>
        <taxon>Malvales</taxon>
        <taxon>Malvaceae</taxon>
        <taxon>Malvoideae</taxon>
        <taxon>Gossypium</taxon>
    </lineage>
</organism>
<comment type="caution">
    <text evidence="2">The sequence shown here is derived from an EMBL/GenBank/DDBJ whole genome shotgun (WGS) entry which is preliminary data.</text>
</comment>